<gene>
    <name evidence="2" type="ORF">BRADI_1g52120v3</name>
</gene>
<keyword evidence="4" id="KW-1185">Reference proteome</keyword>
<dbReference type="OrthoDB" id="10355758at2759"/>
<dbReference type="InParanoid" id="I1H205"/>
<evidence type="ECO:0000313" key="2">
    <source>
        <dbReference type="EMBL" id="KQK20045.1"/>
    </source>
</evidence>
<evidence type="ECO:0000256" key="1">
    <source>
        <dbReference type="SAM" id="MobiDB-lite"/>
    </source>
</evidence>
<protein>
    <submittedName>
        <fullName evidence="2 3">Uncharacterized protein</fullName>
    </submittedName>
</protein>
<proteinExistence type="predicted"/>
<name>I1H205_BRADI</name>
<feature type="region of interest" description="Disordered" evidence="1">
    <location>
        <begin position="1"/>
        <end position="24"/>
    </location>
</feature>
<dbReference type="EnsemblPlants" id="KQK20045">
    <property type="protein sequence ID" value="KQK20045"/>
    <property type="gene ID" value="BRADI_1g52120v3"/>
</dbReference>
<evidence type="ECO:0000313" key="4">
    <source>
        <dbReference type="Proteomes" id="UP000008810"/>
    </source>
</evidence>
<organism evidence="3">
    <name type="scientific">Brachypodium distachyon</name>
    <name type="common">Purple false brome</name>
    <name type="synonym">Trachynia distachya</name>
    <dbReference type="NCBI Taxonomy" id="15368"/>
    <lineage>
        <taxon>Eukaryota</taxon>
        <taxon>Viridiplantae</taxon>
        <taxon>Streptophyta</taxon>
        <taxon>Embryophyta</taxon>
        <taxon>Tracheophyta</taxon>
        <taxon>Spermatophyta</taxon>
        <taxon>Magnoliopsida</taxon>
        <taxon>Liliopsida</taxon>
        <taxon>Poales</taxon>
        <taxon>Poaceae</taxon>
        <taxon>BOP clade</taxon>
        <taxon>Pooideae</taxon>
        <taxon>Stipodae</taxon>
        <taxon>Brachypodieae</taxon>
        <taxon>Brachypodium</taxon>
    </lineage>
</organism>
<dbReference type="EMBL" id="CM000880">
    <property type="protein sequence ID" value="KQK20045.1"/>
    <property type="molecule type" value="Genomic_DNA"/>
</dbReference>
<accession>I1H205</accession>
<dbReference type="AlphaFoldDB" id="I1H205"/>
<dbReference type="Proteomes" id="UP000008810">
    <property type="component" value="Chromosome 1"/>
</dbReference>
<sequence>MLQQQQAGSSPLPGKQHAKRIDLESASTEVIVREAKLLEQKAEESMERVRKESEKVPLIMKDV</sequence>
<dbReference type="Gramene" id="KQK20045">
    <property type="protein sequence ID" value="KQK20045"/>
    <property type="gene ID" value="BRADI_1g52120v3"/>
</dbReference>
<feature type="region of interest" description="Disordered" evidence="1">
    <location>
        <begin position="43"/>
        <end position="63"/>
    </location>
</feature>
<reference evidence="2" key="2">
    <citation type="submission" date="2017-06" db="EMBL/GenBank/DDBJ databases">
        <title>WGS assembly of Brachypodium distachyon.</title>
        <authorList>
            <consortium name="The International Brachypodium Initiative"/>
            <person name="Lucas S."/>
            <person name="Harmon-Smith M."/>
            <person name="Lail K."/>
            <person name="Tice H."/>
            <person name="Grimwood J."/>
            <person name="Bruce D."/>
            <person name="Barry K."/>
            <person name="Shu S."/>
            <person name="Lindquist E."/>
            <person name="Wang M."/>
            <person name="Pitluck S."/>
            <person name="Vogel J.P."/>
            <person name="Garvin D.F."/>
            <person name="Mockler T.C."/>
            <person name="Schmutz J."/>
            <person name="Rokhsar D."/>
            <person name="Bevan M.W."/>
        </authorList>
    </citation>
    <scope>NUCLEOTIDE SEQUENCE</scope>
    <source>
        <strain evidence="2">Bd21</strain>
    </source>
</reference>
<dbReference type="HOGENOM" id="CLU_2888839_0_0_1"/>
<reference evidence="3" key="3">
    <citation type="submission" date="2018-08" db="UniProtKB">
        <authorList>
            <consortium name="EnsemblPlants"/>
        </authorList>
    </citation>
    <scope>IDENTIFICATION</scope>
    <source>
        <strain evidence="3">cv. Bd21</strain>
    </source>
</reference>
<reference evidence="2 3" key="1">
    <citation type="journal article" date="2010" name="Nature">
        <title>Genome sequencing and analysis of the model grass Brachypodium distachyon.</title>
        <authorList>
            <consortium name="International Brachypodium Initiative"/>
        </authorList>
    </citation>
    <scope>NUCLEOTIDE SEQUENCE [LARGE SCALE GENOMIC DNA]</scope>
    <source>
        <strain evidence="2 3">Bd21</strain>
    </source>
</reference>
<evidence type="ECO:0000313" key="3">
    <source>
        <dbReference type="EnsemblPlants" id="KQK20045"/>
    </source>
</evidence>